<name>A0A256AAQ4_9FLAO</name>
<evidence type="ECO:0000313" key="4">
    <source>
        <dbReference type="Proteomes" id="UP000216035"/>
    </source>
</evidence>
<dbReference type="EMBL" id="NOXX01000057">
    <property type="protein sequence ID" value="OYQ50787.1"/>
    <property type="molecule type" value="Genomic_DNA"/>
</dbReference>
<keyword evidence="4" id="KW-1185">Reference proteome</keyword>
<dbReference type="PANTHER" id="PTHR11070:SF2">
    <property type="entry name" value="ATP-DEPENDENT DNA HELICASE SRS2"/>
    <property type="match status" value="1"/>
</dbReference>
<protein>
    <recommendedName>
        <fullName evidence="1">DNA 3'-5' helicase II</fullName>
    </recommendedName>
</protein>
<dbReference type="InterPro" id="IPR027417">
    <property type="entry name" value="P-loop_NTPase"/>
</dbReference>
<dbReference type="PANTHER" id="PTHR11070">
    <property type="entry name" value="UVRD / RECB / PCRA DNA HELICASE FAMILY MEMBER"/>
    <property type="match status" value="1"/>
</dbReference>
<feature type="domain" description="UvrD-like helicase C-terminal" evidence="2">
    <location>
        <begin position="397"/>
        <end position="441"/>
    </location>
</feature>
<dbReference type="GO" id="GO:0000725">
    <property type="term" value="P:recombinational repair"/>
    <property type="evidence" value="ECO:0007669"/>
    <property type="project" value="TreeGrafter"/>
</dbReference>
<proteinExistence type="predicted"/>
<gene>
    <name evidence="3" type="ORF">CHX27_00665</name>
</gene>
<evidence type="ECO:0000259" key="2">
    <source>
        <dbReference type="Pfam" id="PF13538"/>
    </source>
</evidence>
<dbReference type="InterPro" id="IPR027785">
    <property type="entry name" value="UvrD-like_helicase_C"/>
</dbReference>
<dbReference type="InterPro" id="IPR000212">
    <property type="entry name" value="DNA_helicase_UvrD/REP"/>
</dbReference>
<sequence length="462" mass="53173">MRLDNWFITNPDASQQEVLKVSINDNLIVKGAAGSGKTNMAIYRANQANDNTFVIVVYTVALKKMVRYGLSELGLDKDRVVHEWSWINRGIEISGDLFCLKGGNQYGLNSDLLILKTGEEIRYFVSKDKYDNIIQTKTFQNYPAKAIGNPIEVSVDFDDWVENRFYYTFYRRARWFKEIQLENFQLNPTDEKFIFIPSGFLFKDKGIVNYLIIDEGQDFSIEDYRTNFISQAKKSITIFGDTSQQLYKQRGTSIDNIQSVYKYPLKNLQFNYRIPKTIAKIAQKIPVPNLDLITQNKKNNGNSDYPSFPKPIVKKCKSEDEELQYILSRIETEGMDDVGILLPNNDIIEKVHKLFSDKGIGTQVRYTIDLPENKAAGIYPMFRSVDTLDFTNHDLPCILTFHSAKGTEFDNVFIPFADDDNNLDRNAFYVAVTRSSSRVFITYSRKLTSLLKDINPNDIISQ</sequence>
<dbReference type="GO" id="GO:0005524">
    <property type="term" value="F:ATP binding"/>
    <property type="evidence" value="ECO:0007669"/>
    <property type="project" value="InterPro"/>
</dbReference>
<dbReference type="OrthoDB" id="9809039at2"/>
<dbReference type="Gene3D" id="3.40.50.300">
    <property type="entry name" value="P-loop containing nucleotide triphosphate hydrolases"/>
    <property type="match status" value="2"/>
</dbReference>
<dbReference type="Proteomes" id="UP000216035">
    <property type="component" value="Unassembled WGS sequence"/>
</dbReference>
<evidence type="ECO:0000313" key="3">
    <source>
        <dbReference type="EMBL" id="OYQ50787.1"/>
    </source>
</evidence>
<dbReference type="GO" id="GO:0003677">
    <property type="term" value="F:DNA binding"/>
    <property type="evidence" value="ECO:0007669"/>
    <property type="project" value="InterPro"/>
</dbReference>
<dbReference type="RefSeq" id="WP_094484861.1">
    <property type="nucleotide sequence ID" value="NZ_NOXX01000057.1"/>
</dbReference>
<comment type="caution">
    <text evidence="3">The sequence shown here is derived from an EMBL/GenBank/DDBJ whole genome shotgun (WGS) entry which is preliminary data.</text>
</comment>
<evidence type="ECO:0000256" key="1">
    <source>
        <dbReference type="ARBA" id="ARBA00034923"/>
    </source>
</evidence>
<dbReference type="Pfam" id="PF13538">
    <property type="entry name" value="UvrD_C_2"/>
    <property type="match status" value="1"/>
</dbReference>
<dbReference type="GO" id="GO:0043138">
    <property type="term" value="F:3'-5' DNA helicase activity"/>
    <property type="evidence" value="ECO:0007669"/>
    <property type="project" value="TreeGrafter"/>
</dbReference>
<reference evidence="3 4" key="1">
    <citation type="submission" date="2017-07" db="EMBL/GenBank/DDBJ databases">
        <title>Flavobacterium cyanobacteriorum sp. nov., isolated from cyanobacterial aggregates in a eutrophic lake.</title>
        <authorList>
            <person name="Cai H."/>
        </authorList>
    </citation>
    <scope>NUCLEOTIDE SEQUENCE [LARGE SCALE GENOMIC DNA]</scope>
    <source>
        <strain evidence="3 4">TH167</strain>
    </source>
</reference>
<dbReference type="SUPFAM" id="SSF52540">
    <property type="entry name" value="P-loop containing nucleoside triphosphate hydrolases"/>
    <property type="match status" value="1"/>
</dbReference>
<accession>A0A256AAQ4</accession>
<organism evidence="3 4">
    <name type="scientific">Flavobacterium aurantiibacter</name>
    <dbReference type="NCBI Taxonomy" id="2023067"/>
    <lineage>
        <taxon>Bacteria</taxon>
        <taxon>Pseudomonadati</taxon>
        <taxon>Bacteroidota</taxon>
        <taxon>Flavobacteriia</taxon>
        <taxon>Flavobacteriales</taxon>
        <taxon>Flavobacteriaceae</taxon>
        <taxon>Flavobacterium</taxon>
    </lineage>
</organism>
<dbReference type="AlphaFoldDB" id="A0A256AAQ4"/>